<protein>
    <submittedName>
        <fullName evidence="1">Uncharacterized protein</fullName>
    </submittedName>
</protein>
<name>A0A5D4SZX7_9BACI</name>
<evidence type="ECO:0000313" key="2">
    <source>
        <dbReference type="Proteomes" id="UP000322524"/>
    </source>
</evidence>
<comment type="caution">
    <text evidence="1">The sequence shown here is derived from an EMBL/GenBank/DDBJ whole genome shotgun (WGS) entry which is preliminary data.</text>
</comment>
<evidence type="ECO:0000313" key="1">
    <source>
        <dbReference type="EMBL" id="TYS68529.1"/>
    </source>
</evidence>
<organism evidence="1 2">
    <name type="scientific">Sutcliffiella horikoshii</name>
    <dbReference type="NCBI Taxonomy" id="79883"/>
    <lineage>
        <taxon>Bacteria</taxon>
        <taxon>Bacillati</taxon>
        <taxon>Bacillota</taxon>
        <taxon>Bacilli</taxon>
        <taxon>Bacillales</taxon>
        <taxon>Bacillaceae</taxon>
        <taxon>Sutcliffiella</taxon>
    </lineage>
</organism>
<dbReference type="Proteomes" id="UP000322524">
    <property type="component" value="Unassembled WGS sequence"/>
</dbReference>
<accession>A0A5D4SZX7</accession>
<dbReference type="OrthoDB" id="2377175at2"/>
<proteinExistence type="predicted"/>
<reference evidence="1 2" key="1">
    <citation type="submission" date="2019-08" db="EMBL/GenBank/DDBJ databases">
        <title>Bacillus genomes from the desert of Cuatro Cienegas, Coahuila.</title>
        <authorList>
            <person name="Olmedo-Alvarez G."/>
        </authorList>
    </citation>
    <scope>NUCLEOTIDE SEQUENCE [LARGE SCALE GENOMIC DNA]</scope>
    <source>
        <strain evidence="1 2">CH28_1T</strain>
    </source>
</reference>
<dbReference type="AlphaFoldDB" id="A0A5D4SZX7"/>
<sequence length="69" mass="8476">MTKVNRFQACATCKHYQVLKLNTRTVYRCSRLGFDTKPHYKFDCWQPKDNIIQLMKKEQINWRNNHERT</sequence>
<dbReference type="EMBL" id="VTEV01000004">
    <property type="protein sequence ID" value="TYS68529.1"/>
    <property type="molecule type" value="Genomic_DNA"/>
</dbReference>
<gene>
    <name evidence="1" type="ORF">FZC76_12095</name>
</gene>